<dbReference type="EMBL" id="PXOG01000115">
    <property type="protein sequence ID" value="RGP76304.1"/>
    <property type="molecule type" value="Genomic_DNA"/>
</dbReference>
<organism evidence="1 2">
    <name type="scientific">Fusarium longipes</name>
    <dbReference type="NCBI Taxonomy" id="694270"/>
    <lineage>
        <taxon>Eukaryota</taxon>
        <taxon>Fungi</taxon>
        <taxon>Dikarya</taxon>
        <taxon>Ascomycota</taxon>
        <taxon>Pezizomycotina</taxon>
        <taxon>Sordariomycetes</taxon>
        <taxon>Hypocreomycetidae</taxon>
        <taxon>Hypocreales</taxon>
        <taxon>Nectriaceae</taxon>
        <taxon>Fusarium</taxon>
    </lineage>
</organism>
<dbReference type="AlphaFoldDB" id="A0A395SUV9"/>
<reference evidence="1 2" key="1">
    <citation type="journal article" date="2018" name="PLoS Pathog.">
        <title>Evolution of structural diversity of trichothecenes, a family of toxins produced by plant pathogenic and entomopathogenic fungi.</title>
        <authorList>
            <person name="Proctor R.H."/>
            <person name="McCormick S.P."/>
            <person name="Kim H.S."/>
            <person name="Cardoza R.E."/>
            <person name="Stanley A.M."/>
            <person name="Lindo L."/>
            <person name="Kelly A."/>
            <person name="Brown D.W."/>
            <person name="Lee T."/>
            <person name="Vaughan M.M."/>
            <person name="Alexander N.J."/>
            <person name="Busman M."/>
            <person name="Gutierrez S."/>
        </authorList>
    </citation>
    <scope>NUCLEOTIDE SEQUENCE [LARGE SCALE GENOMIC DNA]</scope>
    <source>
        <strain evidence="1 2">NRRL 20695</strain>
    </source>
</reference>
<dbReference type="Proteomes" id="UP000266234">
    <property type="component" value="Unassembled WGS sequence"/>
</dbReference>
<name>A0A395SUV9_9HYPO</name>
<dbReference type="SUPFAM" id="SSF89372">
    <property type="entry name" value="Fucose-specific lectin"/>
    <property type="match status" value="1"/>
</dbReference>
<evidence type="ECO:0000313" key="2">
    <source>
        <dbReference type="Proteomes" id="UP000266234"/>
    </source>
</evidence>
<dbReference type="Gene3D" id="2.120.10.70">
    <property type="entry name" value="Fucose-specific lectin"/>
    <property type="match status" value="1"/>
</dbReference>
<keyword evidence="2" id="KW-1185">Reference proteome</keyword>
<sequence>MIRNIARALKVASYSYDDQTGQILHLINQGSHLIEKVYDDEELIDQRMVANGVRENGPAAYVKEGDRVFAFYIKNDGGFIMISEFDPDSEEWDDAEFYGLEDADVHDESKLSVAKIPEFNVILFQDSNDSIRARMSQTDSYRWETEFIVPGDAKSGTPIASFPNDNALVVSFFEEDGMLHIHSRDFETGKWTDDIIAESFFDDPVDNLIVTQAKESDSFDAFVLNDGRVYHISRDGTRETVGSFNQDGDFVLDANAVSDTYHNNEYGSWRKFKEFNPYENSVPGSYPQWD</sequence>
<gene>
    <name evidence="1" type="ORF">FLONG3_5350</name>
</gene>
<accession>A0A395SUV9</accession>
<proteinExistence type="predicted"/>
<evidence type="ECO:0000313" key="1">
    <source>
        <dbReference type="EMBL" id="RGP76304.1"/>
    </source>
</evidence>
<dbReference type="OrthoDB" id="5367135at2759"/>
<protein>
    <submittedName>
        <fullName evidence="1">Uncharacterized protein</fullName>
    </submittedName>
</protein>
<comment type="caution">
    <text evidence="1">The sequence shown here is derived from an EMBL/GenBank/DDBJ whole genome shotgun (WGS) entry which is preliminary data.</text>
</comment>